<comment type="pathway">
    <text evidence="3 14">Purine metabolism; IMP biosynthesis via de novo pathway; N(1)-(5-phospho-D-ribosyl)glycinamide from 5-phospho-alpha-D-ribose 1-diphosphate: step 2/2.</text>
</comment>
<comment type="caution">
    <text evidence="17">The sequence shown here is derived from an EMBL/GenBank/DDBJ whole genome shotgun (WGS) entry which is preliminary data.</text>
</comment>
<dbReference type="SUPFAM" id="SSF51246">
    <property type="entry name" value="Rudiment single hybrid motif"/>
    <property type="match status" value="1"/>
</dbReference>
<dbReference type="SMART" id="SM01209">
    <property type="entry name" value="GARS_A"/>
    <property type="match status" value="1"/>
</dbReference>
<dbReference type="Gene3D" id="3.90.600.10">
    <property type="entry name" value="Phosphoribosylglycinamide synthetase, C-terminal domain"/>
    <property type="match status" value="1"/>
</dbReference>
<dbReference type="InterPro" id="IPR016185">
    <property type="entry name" value="PreATP-grasp_dom_sf"/>
</dbReference>
<dbReference type="EC" id="6.3.4.13" evidence="4 14"/>
<evidence type="ECO:0000256" key="1">
    <source>
        <dbReference type="ARBA" id="ARBA00001936"/>
    </source>
</evidence>
<evidence type="ECO:0000256" key="10">
    <source>
        <dbReference type="ARBA" id="ARBA00023211"/>
    </source>
</evidence>
<dbReference type="InterPro" id="IPR000115">
    <property type="entry name" value="PRibGlycinamide_synth"/>
</dbReference>
<dbReference type="eggNOG" id="COG0151">
    <property type="taxonomic scope" value="Bacteria"/>
</dbReference>
<dbReference type="InterPro" id="IPR020560">
    <property type="entry name" value="PRibGlycinamide_synth_C-dom"/>
</dbReference>
<dbReference type="Pfam" id="PF01071">
    <property type="entry name" value="GARS_A"/>
    <property type="match status" value="1"/>
</dbReference>
<evidence type="ECO:0000256" key="5">
    <source>
        <dbReference type="ARBA" id="ARBA00022598"/>
    </source>
</evidence>
<evidence type="ECO:0000256" key="6">
    <source>
        <dbReference type="ARBA" id="ARBA00022723"/>
    </source>
</evidence>
<dbReference type="PROSITE" id="PS00184">
    <property type="entry name" value="GARS"/>
    <property type="match status" value="1"/>
</dbReference>
<evidence type="ECO:0000256" key="13">
    <source>
        <dbReference type="ARBA" id="ARBA00042864"/>
    </source>
</evidence>
<accession>E6LFP0</accession>
<dbReference type="GO" id="GO:0006189">
    <property type="term" value="P:'de novo' IMP biosynthetic process"/>
    <property type="evidence" value="ECO:0007669"/>
    <property type="project" value="UniProtKB-UniRule"/>
</dbReference>
<dbReference type="InterPro" id="IPR011054">
    <property type="entry name" value="Rudment_hybrid_motif"/>
</dbReference>
<dbReference type="UniPathway" id="UPA00074">
    <property type="reaction ID" value="UER00125"/>
</dbReference>
<dbReference type="FunFam" id="3.30.470.20:FF:000018">
    <property type="entry name" value="Trifunctional purine biosynthetic protein adenosine-3"/>
    <property type="match status" value="1"/>
</dbReference>
<reference evidence="17 18" key="1">
    <citation type="submission" date="2010-12" db="EMBL/GenBank/DDBJ databases">
        <authorList>
            <person name="Muzny D."/>
            <person name="Qin X."/>
            <person name="Deng J."/>
            <person name="Jiang H."/>
            <person name="Liu Y."/>
            <person name="Qu J."/>
            <person name="Song X.-Z."/>
            <person name="Zhang L."/>
            <person name="Thornton R."/>
            <person name="Coyle M."/>
            <person name="Francisco L."/>
            <person name="Jackson L."/>
            <person name="Javaid M."/>
            <person name="Korchina V."/>
            <person name="Kovar C."/>
            <person name="Mata R."/>
            <person name="Mathew T."/>
            <person name="Ngo R."/>
            <person name="Nguyen L."/>
            <person name="Nguyen N."/>
            <person name="Okwuonu G."/>
            <person name="Ongeri F."/>
            <person name="Pham C."/>
            <person name="Simmons D."/>
            <person name="Wilczek-Boney K."/>
            <person name="Hale W."/>
            <person name="Jakkamsetti A."/>
            <person name="Pham P."/>
            <person name="Ruth R."/>
            <person name="San Lucas F."/>
            <person name="Warren J."/>
            <person name="Zhang J."/>
            <person name="Zhao Z."/>
            <person name="Zhou C."/>
            <person name="Zhu D."/>
            <person name="Lee S."/>
            <person name="Bess C."/>
            <person name="Blankenburg K."/>
            <person name="Forbes L."/>
            <person name="Fu Q."/>
            <person name="Gubbala S."/>
            <person name="Hirani K."/>
            <person name="Jayaseelan J.C."/>
            <person name="Lara F."/>
            <person name="Munidasa M."/>
            <person name="Palculict T."/>
            <person name="Patil S."/>
            <person name="Pu L.-L."/>
            <person name="Saada N."/>
            <person name="Tang L."/>
            <person name="Weissenberger G."/>
            <person name="Zhu Y."/>
            <person name="Hemphill L."/>
            <person name="Shang Y."/>
            <person name="Youmans B."/>
            <person name="Ayvaz T."/>
            <person name="Ross M."/>
            <person name="Santibanez J."/>
            <person name="Aqrawi P."/>
            <person name="Gross S."/>
            <person name="Joshi V."/>
            <person name="Fowler G."/>
            <person name="Nazareth L."/>
            <person name="Reid J."/>
            <person name="Worley K."/>
            <person name="Petrosino J."/>
            <person name="Highlander S."/>
            <person name="Gibbs R."/>
        </authorList>
    </citation>
    <scope>NUCLEOTIDE SEQUENCE [LARGE SCALE GENOMIC DNA]</scope>
    <source>
        <strain evidence="18">DSM 15952 / CCUG 50447 / LMG 22039 / TP 1.5</strain>
    </source>
</reference>
<dbReference type="Gene3D" id="3.30.470.20">
    <property type="entry name" value="ATP-grasp fold, B domain"/>
    <property type="match status" value="1"/>
</dbReference>
<evidence type="ECO:0000256" key="3">
    <source>
        <dbReference type="ARBA" id="ARBA00005174"/>
    </source>
</evidence>
<evidence type="ECO:0000256" key="2">
    <source>
        <dbReference type="ARBA" id="ARBA00001946"/>
    </source>
</evidence>
<evidence type="ECO:0000256" key="11">
    <source>
        <dbReference type="ARBA" id="ARBA00038345"/>
    </source>
</evidence>
<evidence type="ECO:0000256" key="15">
    <source>
        <dbReference type="PROSITE-ProRule" id="PRU00409"/>
    </source>
</evidence>
<comment type="catalytic activity">
    <reaction evidence="14">
        <text>5-phospho-beta-D-ribosylamine + glycine + ATP = N(1)-(5-phospho-beta-D-ribosyl)glycinamide + ADP + phosphate + H(+)</text>
        <dbReference type="Rhea" id="RHEA:17453"/>
        <dbReference type="ChEBI" id="CHEBI:15378"/>
        <dbReference type="ChEBI" id="CHEBI:30616"/>
        <dbReference type="ChEBI" id="CHEBI:43474"/>
        <dbReference type="ChEBI" id="CHEBI:57305"/>
        <dbReference type="ChEBI" id="CHEBI:58681"/>
        <dbReference type="ChEBI" id="CHEBI:143788"/>
        <dbReference type="ChEBI" id="CHEBI:456216"/>
        <dbReference type="EC" id="6.3.4.13"/>
    </reaction>
</comment>
<dbReference type="SMART" id="SM01210">
    <property type="entry name" value="GARS_C"/>
    <property type="match status" value="1"/>
</dbReference>
<dbReference type="GO" id="GO:0046872">
    <property type="term" value="F:metal ion binding"/>
    <property type="evidence" value="ECO:0007669"/>
    <property type="project" value="UniProtKB-KW"/>
</dbReference>
<dbReference type="PATRIC" id="fig|888064.11.peg.1483"/>
<dbReference type="InterPro" id="IPR020559">
    <property type="entry name" value="PRibGlycinamide_synth_CS"/>
</dbReference>
<dbReference type="AlphaFoldDB" id="E6LFP0"/>
<dbReference type="PANTHER" id="PTHR43472">
    <property type="entry name" value="PHOSPHORIBOSYLAMINE--GLYCINE LIGASE"/>
    <property type="match status" value="1"/>
</dbReference>
<keyword evidence="6" id="KW-0479">Metal-binding</keyword>
<organism evidence="17 18">
    <name type="scientific">Enterococcus italicus (strain DSM 15952 / CCUG 50447 / LMG 22039 / TP 1.5)</name>
    <dbReference type="NCBI Taxonomy" id="888064"/>
    <lineage>
        <taxon>Bacteria</taxon>
        <taxon>Bacillati</taxon>
        <taxon>Bacillota</taxon>
        <taxon>Bacilli</taxon>
        <taxon>Lactobacillales</taxon>
        <taxon>Enterococcaceae</taxon>
        <taxon>Enterococcus</taxon>
    </lineage>
</organism>
<dbReference type="Gene3D" id="3.40.50.20">
    <property type="match status" value="1"/>
</dbReference>
<dbReference type="HOGENOM" id="CLU_027420_3_1_9"/>
<dbReference type="SUPFAM" id="SSF52440">
    <property type="entry name" value="PreATP-grasp domain"/>
    <property type="match status" value="1"/>
</dbReference>
<evidence type="ECO:0000256" key="4">
    <source>
        <dbReference type="ARBA" id="ARBA00013255"/>
    </source>
</evidence>
<dbReference type="Pfam" id="PF02844">
    <property type="entry name" value="GARS_N"/>
    <property type="match status" value="1"/>
</dbReference>
<keyword evidence="10" id="KW-0464">Manganese</keyword>
<dbReference type="GO" id="GO:0004637">
    <property type="term" value="F:phosphoribosylamine-glycine ligase activity"/>
    <property type="evidence" value="ECO:0007669"/>
    <property type="project" value="UniProtKB-UniRule"/>
</dbReference>
<dbReference type="GO" id="GO:0009113">
    <property type="term" value="P:purine nucleobase biosynthetic process"/>
    <property type="evidence" value="ECO:0007669"/>
    <property type="project" value="InterPro"/>
</dbReference>
<dbReference type="InterPro" id="IPR013815">
    <property type="entry name" value="ATP_grasp_subdomain_1"/>
</dbReference>
<dbReference type="PANTHER" id="PTHR43472:SF1">
    <property type="entry name" value="PHOSPHORIBOSYLAMINE--GLYCINE LIGASE, CHLOROPLASTIC"/>
    <property type="match status" value="1"/>
</dbReference>
<dbReference type="SUPFAM" id="SSF56059">
    <property type="entry name" value="Glutathione synthetase ATP-binding domain-like"/>
    <property type="match status" value="1"/>
</dbReference>
<name>E6LFP0_ENTI1</name>
<protein>
    <recommendedName>
        <fullName evidence="4 14">Phosphoribosylamine--glycine ligase</fullName>
        <ecNumber evidence="4 14">6.3.4.13</ecNumber>
    </recommendedName>
    <alternativeName>
        <fullName evidence="14">GARS</fullName>
    </alternativeName>
    <alternativeName>
        <fullName evidence="12 14">Glycinamide ribonucleotide synthetase</fullName>
    </alternativeName>
    <alternativeName>
        <fullName evidence="13 14">Phosphoribosylglycinamide synthetase</fullName>
    </alternativeName>
</protein>
<comment type="cofactor">
    <cofactor evidence="1">
        <name>Mn(2+)</name>
        <dbReference type="ChEBI" id="CHEBI:29035"/>
    </cofactor>
</comment>
<keyword evidence="18" id="KW-1185">Reference proteome</keyword>
<keyword evidence="5 14" id="KW-0436">Ligase</keyword>
<evidence type="ECO:0000313" key="18">
    <source>
        <dbReference type="Proteomes" id="UP000010296"/>
    </source>
</evidence>
<dbReference type="InterPro" id="IPR020561">
    <property type="entry name" value="PRibGlycinamid_synth_ATP-grasp"/>
</dbReference>
<evidence type="ECO:0000256" key="14">
    <source>
        <dbReference type="HAMAP-Rule" id="MF_00138"/>
    </source>
</evidence>
<evidence type="ECO:0000256" key="9">
    <source>
        <dbReference type="ARBA" id="ARBA00022840"/>
    </source>
</evidence>
<dbReference type="InterPro" id="IPR020562">
    <property type="entry name" value="PRibGlycinamide_synth_N"/>
</dbReference>
<evidence type="ECO:0000313" key="17">
    <source>
        <dbReference type="EMBL" id="EFU74002.1"/>
    </source>
</evidence>
<dbReference type="EMBL" id="AEPV01000041">
    <property type="protein sequence ID" value="EFU74002.1"/>
    <property type="molecule type" value="Genomic_DNA"/>
</dbReference>
<dbReference type="Gene3D" id="3.30.1490.20">
    <property type="entry name" value="ATP-grasp fold, A domain"/>
    <property type="match status" value="1"/>
</dbReference>
<keyword evidence="9 15" id="KW-0067">ATP-binding</keyword>
<evidence type="ECO:0000256" key="7">
    <source>
        <dbReference type="ARBA" id="ARBA00022741"/>
    </source>
</evidence>
<proteinExistence type="inferred from homology"/>
<dbReference type="RefSeq" id="WP_007208198.1">
    <property type="nucleotide sequence ID" value="NZ_GL622241.1"/>
</dbReference>
<feature type="domain" description="ATP-grasp" evidence="16">
    <location>
        <begin position="108"/>
        <end position="315"/>
    </location>
</feature>
<comment type="similarity">
    <text evidence="11 14">Belongs to the GARS family.</text>
</comment>
<dbReference type="NCBIfam" id="TIGR00877">
    <property type="entry name" value="purD"/>
    <property type="match status" value="1"/>
</dbReference>
<dbReference type="OrthoDB" id="9807240at2"/>
<keyword evidence="7 15" id="KW-0547">Nucleotide-binding</keyword>
<dbReference type="InterPro" id="IPR037123">
    <property type="entry name" value="PRibGlycinamide_synth_C_sf"/>
</dbReference>
<comment type="cofactor">
    <cofactor evidence="2">
        <name>Mg(2+)</name>
        <dbReference type="ChEBI" id="CHEBI:18420"/>
    </cofactor>
</comment>
<dbReference type="STRING" id="888064.HMPREF9088_1180"/>
<dbReference type="Pfam" id="PF02843">
    <property type="entry name" value="GARS_C"/>
    <property type="match status" value="1"/>
</dbReference>
<dbReference type="GO" id="GO:0005524">
    <property type="term" value="F:ATP binding"/>
    <property type="evidence" value="ECO:0007669"/>
    <property type="project" value="UniProtKB-UniRule"/>
</dbReference>
<dbReference type="HAMAP" id="MF_00138">
    <property type="entry name" value="GARS"/>
    <property type="match status" value="1"/>
</dbReference>
<dbReference type="FunFam" id="3.30.1490.20:FF:000006">
    <property type="entry name" value="phosphoribosylamine--glycine ligase, chloroplastic-like"/>
    <property type="match status" value="1"/>
</dbReference>
<dbReference type="InterPro" id="IPR011761">
    <property type="entry name" value="ATP-grasp"/>
</dbReference>
<evidence type="ECO:0000256" key="8">
    <source>
        <dbReference type="ARBA" id="ARBA00022755"/>
    </source>
</evidence>
<dbReference type="Proteomes" id="UP000010296">
    <property type="component" value="Unassembled WGS sequence"/>
</dbReference>
<evidence type="ECO:0000259" key="16">
    <source>
        <dbReference type="PROSITE" id="PS50975"/>
    </source>
</evidence>
<evidence type="ECO:0000256" key="12">
    <source>
        <dbReference type="ARBA" id="ARBA00042242"/>
    </source>
</evidence>
<gene>
    <name evidence="14 17" type="primary">purD</name>
    <name evidence="17" type="ORF">HMPREF9088_1180</name>
</gene>
<dbReference type="PROSITE" id="PS50975">
    <property type="entry name" value="ATP_GRASP"/>
    <property type="match status" value="1"/>
</dbReference>
<sequence>MNILVIGSGGREHAIAKKIKQDTPEDAVYCCPGNPGMEVDGIQVCSLDASDFSALVTFAKEKEIDLSIVGPEQPLLEGIVNHFQAAGLKIFGPTQEAALLEGSKSFAKEVMLSANVPTASYQAFDKFEDAILFLAEQEKYPIVIKADGLAAGKGVIIAQTKDEALTTVEQLMKEQIFGESGSKIIIEEFLEGEEFTLMAFVDGDAVYPMIPAQDHKRVFAGDKGPNTGGMGAYAPVPQISPQIIEASIKNVLQPVASYMKQQGTPYTGILYAGLIVTAEGPKVIEFNARFGDPEAQVVLPLLSSKLVNIMDQLLRHEPLEIVWLNQVSLGVVVAREGYPIAAKEPRPLPDLSDIKDVDVYYSGVSKRENRFVSNGGRVFLVQKTANTFDEAKETLYHELAQISSDDWHFRADIGYRIK</sequence>
<keyword evidence="8 14" id="KW-0658">Purine biosynthesis</keyword>